<dbReference type="InterPro" id="IPR013818">
    <property type="entry name" value="Lipase"/>
</dbReference>
<comment type="catalytic activity">
    <reaction evidence="34">
        <text>a 1,2-diacyl-sn-glycero-3-phosphocholine + H2O = a monoacyl-sn-glycero-3-phosphocholine + a fatty acid + H(+)</text>
        <dbReference type="Rhea" id="RHEA:44664"/>
        <dbReference type="ChEBI" id="CHEBI:15377"/>
        <dbReference type="ChEBI" id="CHEBI:15378"/>
        <dbReference type="ChEBI" id="CHEBI:28868"/>
        <dbReference type="ChEBI" id="CHEBI:57643"/>
        <dbReference type="ChEBI" id="CHEBI:84465"/>
    </reaction>
    <physiologicalReaction direction="left-to-right" evidence="34">
        <dbReference type="Rhea" id="RHEA:44665"/>
    </physiologicalReaction>
</comment>
<evidence type="ECO:0000256" key="34">
    <source>
        <dbReference type="ARBA" id="ARBA00049154"/>
    </source>
</evidence>
<evidence type="ECO:0000256" key="1">
    <source>
        <dbReference type="ARBA" id="ARBA00004487"/>
    </source>
</evidence>
<feature type="domain" description="PLAT" evidence="43">
    <location>
        <begin position="348"/>
        <end position="464"/>
    </location>
</feature>
<keyword evidence="14" id="KW-0325">Glycoprotein</keyword>
<evidence type="ECO:0000256" key="40">
    <source>
        <dbReference type="PROSITE-ProRule" id="PRU00152"/>
    </source>
</evidence>
<reference evidence="44 45" key="1">
    <citation type="journal article" date="2023" name="bioRxiv">
        <title>Conserved and derived expression patterns and positive selection on dental genes reveal complex evolutionary context of ever-growing rodent molars.</title>
        <authorList>
            <person name="Calamari Z.T."/>
            <person name="Song A."/>
            <person name="Cohen E."/>
            <person name="Akter M."/>
            <person name="Roy R.D."/>
            <person name="Hallikas O."/>
            <person name="Christensen M.M."/>
            <person name="Li P."/>
            <person name="Marangoni P."/>
            <person name="Jernvall J."/>
            <person name="Klein O.D."/>
        </authorList>
    </citation>
    <scope>NUCLEOTIDE SEQUENCE [LARGE SCALE GENOMIC DNA]</scope>
    <source>
        <strain evidence="44">V071</strain>
    </source>
</reference>
<evidence type="ECO:0000256" key="32">
    <source>
        <dbReference type="ARBA" id="ARBA00048546"/>
    </source>
</evidence>
<evidence type="ECO:0000256" key="3">
    <source>
        <dbReference type="ARBA" id="ARBA00004879"/>
    </source>
</evidence>
<keyword evidence="16" id="KW-0968">Cytoplasmic vesicle</keyword>
<dbReference type="GO" id="GO:0004620">
    <property type="term" value="F:phospholipase activity"/>
    <property type="evidence" value="ECO:0007669"/>
    <property type="project" value="TreeGrafter"/>
</dbReference>
<comment type="pathway">
    <text evidence="4">Lipid metabolism.</text>
</comment>
<comment type="catalytic activity">
    <reaction evidence="35">
        <text>1,2,3-trioctanoylglycerol + H2O = dioctanoylglycerol + octanoate + H(+)</text>
        <dbReference type="Rhea" id="RHEA:47864"/>
        <dbReference type="ChEBI" id="CHEBI:15377"/>
        <dbReference type="ChEBI" id="CHEBI:15378"/>
        <dbReference type="ChEBI" id="CHEBI:25646"/>
        <dbReference type="ChEBI" id="CHEBI:76978"/>
        <dbReference type="ChEBI" id="CHEBI:88066"/>
    </reaction>
    <physiologicalReaction direction="left-to-right" evidence="35">
        <dbReference type="Rhea" id="RHEA:47865"/>
    </physiologicalReaction>
</comment>
<dbReference type="GO" id="GO:0043005">
    <property type="term" value="C:neuron projection"/>
    <property type="evidence" value="ECO:0007669"/>
    <property type="project" value="UniProtKB-SubCell"/>
</dbReference>
<evidence type="ECO:0000313" key="44">
    <source>
        <dbReference type="EMBL" id="KAK7811720.1"/>
    </source>
</evidence>
<evidence type="ECO:0000256" key="5">
    <source>
        <dbReference type="ARBA" id="ARBA00010701"/>
    </source>
</evidence>
<dbReference type="InterPro" id="IPR002331">
    <property type="entry name" value="Lipase_panc"/>
</dbReference>
<dbReference type="PRINTS" id="PR00821">
    <property type="entry name" value="TAGLIPASE"/>
</dbReference>
<evidence type="ECO:0000256" key="2">
    <source>
        <dbReference type="ARBA" id="ARBA00004613"/>
    </source>
</evidence>
<evidence type="ECO:0000256" key="36">
    <source>
        <dbReference type="ARBA" id="ARBA00049352"/>
    </source>
</evidence>
<evidence type="ECO:0000256" key="23">
    <source>
        <dbReference type="ARBA" id="ARBA00047296"/>
    </source>
</evidence>
<dbReference type="Pfam" id="PF00151">
    <property type="entry name" value="Lipase"/>
    <property type="match status" value="2"/>
</dbReference>
<dbReference type="GO" id="GO:0019433">
    <property type="term" value="P:triglyceride catabolic process"/>
    <property type="evidence" value="ECO:0007669"/>
    <property type="project" value="TreeGrafter"/>
</dbReference>
<evidence type="ECO:0000256" key="21">
    <source>
        <dbReference type="ARBA" id="ARBA00036575"/>
    </source>
</evidence>
<comment type="catalytic activity">
    <reaction evidence="33">
        <text>1,2-dioctanoyl-3-O-[alpha-D-galactosyl-(1-&gt;6)-beta-D-galactosyl]-sn-glycerol + H2O = octanoyl-3-O-[alpha-D-galactosyl-(1-&gt;6)-beta-D-galactosyl]-sn-glycerol + octanoate + H(+)</text>
        <dbReference type="Rhea" id="RHEA:48692"/>
        <dbReference type="ChEBI" id="CHEBI:15377"/>
        <dbReference type="ChEBI" id="CHEBI:15378"/>
        <dbReference type="ChEBI" id="CHEBI:25646"/>
        <dbReference type="ChEBI" id="CHEBI:90457"/>
        <dbReference type="ChEBI" id="CHEBI:90768"/>
    </reaction>
    <physiologicalReaction direction="left-to-right" evidence="33">
        <dbReference type="Rhea" id="RHEA:48693"/>
    </physiologicalReaction>
</comment>
<comment type="catalytic activity">
    <reaction evidence="25">
        <text>1,2-didecanoylglycerol + H2O = decanoylglycerol + decanoate + H(+)</text>
        <dbReference type="Rhea" id="RHEA:48596"/>
        <dbReference type="ChEBI" id="CHEBI:11152"/>
        <dbReference type="ChEBI" id="CHEBI:15377"/>
        <dbReference type="ChEBI" id="CHEBI:15378"/>
        <dbReference type="ChEBI" id="CHEBI:27689"/>
        <dbReference type="ChEBI" id="CHEBI:90605"/>
    </reaction>
    <physiologicalReaction direction="left-to-right" evidence="25">
        <dbReference type="Rhea" id="RHEA:48597"/>
    </physiologicalReaction>
</comment>
<evidence type="ECO:0000256" key="26">
    <source>
        <dbReference type="ARBA" id="ARBA00047741"/>
    </source>
</evidence>
<dbReference type="InterPro" id="IPR001024">
    <property type="entry name" value="PLAT/LH2_dom"/>
</dbReference>
<keyword evidence="10 42" id="KW-0442">Lipid degradation</keyword>
<dbReference type="EMBL" id="JBBHLL010000167">
    <property type="protein sequence ID" value="KAK7811720.1"/>
    <property type="molecule type" value="Genomic_DNA"/>
</dbReference>
<keyword evidence="13 42" id="KW-1015">Disulfide bond</keyword>
<evidence type="ECO:0000256" key="33">
    <source>
        <dbReference type="ARBA" id="ARBA00049076"/>
    </source>
</evidence>
<dbReference type="PIRSF" id="PIRSF000865">
    <property type="entry name" value="Lipoprotein_lipase_LIPH"/>
    <property type="match status" value="1"/>
</dbReference>
<evidence type="ECO:0000256" key="41">
    <source>
        <dbReference type="RuleBase" id="RU004262"/>
    </source>
</evidence>
<dbReference type="PROSITE" id="PS50095">
    <property type="entry name" value="PLAT"/>
    <property type="match status" value="1"/>
</dbReference>
<dbReference type="Gene3D" id="3.40.50.1820">
    <property type="entry name" value="alpha/beta hydrolase"/>
    <property type="match status" value="1"/>
</dbReference>
<feature type="binding site" evidence="39">
    <location>
        <position position="240"/>
    </location>
    <ligand>
        <name>Ca(2+)</name>
        <dbReference type="ChEBI" id="CHEBI:29108"/>
    </ligand>
</feature>
<sequence length="501" mass="55625">MGVSRNLFPSVQMLLCWTIGLLVATVTDDIMSSWNLMPVLFVALPAPGKEICYGHLGCFSNEKPWAGMIQRPSKVLPWSPEDIDTKFLLYTNENPNNYQVISATDPATIEASNFQLDRKTRLVIHGFIDKGEDSWPVDICKSMFQVEKVNCICVDWRHGARAEYTQAAYNTRVVGAEIAYLVQVLSTELKYSPENVHLIGHSLGSHVAGEAGRRLEGRLGRITGLDPAEPCFQGLPEEVRLDPSDAMFVDVIHTDSNPMIPNLGAQNFVACNHLRSFMYYNSSILHPDGFLGYPCSSYEEFQQNGCFPCSDEGCPQMGHYADQFKGKTAAVEQTFFLNTGDTDDFARWRYKVSVTLSGAKKVNGYILVSLYGSNGNSKQYEIFRGSLTPDTLHVQDIDVDVNVGEIQKVKFLWNNNSLNFSGPEMGASRITVQSGKDGKEYVSEIPSLWSCLCASLPLPPLSSQALSYPPIHASFLFTSSFITESPGSHIAQTRVHRPFSH</sequence>
<evidence type="ECO:0000256" key="9">
    <source>
        <dbReference type="ARBA" id="ARBA00022837"/>
    </source>
</evidence>
<evidence type="ECO:0000256" key="14">
    <source>
        <dbReference type="ARBA" id="ARBA00023180"/>
    </source>
</evidence>
<feature type="active site" description="Charge relay system" evidence="38">
    <location>
        <position position="273"/>
    </location>
</feature>
<dbReference type="GO" id="GO:0005615">
    <property type="term" value="C:extracellular space"/>
    <property type="evidence" value="ECO:0007669"/>
    <property type="project" value="TreeGrafter"/>
</dbReference>
<keyword evidence="11 42" id="KW-0443">Lipid metabolism</keyword>
<accession>A0AAW0IC03</accession>
<evidence type="ECO:0000256" key="25">
    <source>
        <dbReference type="ARBA" id="ARBA00047618"/>
    </source>
</evidence>
<dbReference type="AlphaFoldDB" id="A0AAW0IC03"/>
<protein>
    <recommendedName>
        <fullName evidence="42">Triacylglycerol lipase</fullName>
        <ecNumber evidence="42">3.1.1.3</ecNumber>
    </recommendedName>
    <alternativeName>
        <fullName evidence="42">Pancreatic lipase</fullName>
    </alternativeName>
</protein>
<feature type="chain" id="PRO_5043113045" description="Triacylglycerol lipase" evidence="42">
    <location>
        <begin position="25"/>
        <end position="501"/>
    </location>
</feature>
<feature type="binding site" evidence="39">
    <location>
        <position position="237"/>
    </location>
    <ligand>
        <name>Ca(2+)</name>
        <dbReference type="ChEBI" id="CHEBI:29108"/>
    </ligand>
</feature>
<keyword evidence="9 39" id="KW-0106">Calcium</keyword>
<comment type="caution">
    <text evidence="40">Lacks conserved residue(s) required for the propagation of feature annotation.</text>
</comment>
<dbReference type="PRINTS" id="PR00823">
    <property type="entry name" value="PANCLIPASE"/>
</dbReference>
<dbReference type="SUPFAM" id="SSF49723">
    <property type="entry name" value="Lipase/lipooxygenase domain (PLAT/LH2 domain)"/>
    <property type="match status" value="1"/>
</dbReference>
<comment type="caution">
    <text evidence="44">The sequence shown here is derived from an EMBL/GenBank/DDBJ whole genome shotgun (WGS) entry which is preliminary data.</text>
</comment>
<dbReference type="SUPFAM" id="SSF53474">
    <property type="entry name" value="alpha/beta-Hydrolases"/>
    <property type="match status" value="1"/>
</dbReference>
<comment type="catalytic activity">
    <reaction evidence="20">
        <text>a 1,2-diacyl-3-O-(beta-D-galactosyl)-sn-glycerol + 2 H2O = 3-beta-D-galactosyl-sn-glycerol + 2 a fatty acid + 2 H(+)</text>
        <dbReference type="Rhea" id="RHEA:13189"/>
        <dbReference type="ChEBI" id="CHEBI:15377"/>
        <dbReference type="ChEBI" id="CHEBI:15378"/>
        <dbReference type="ChEBI" id="CHEBI:15754"/>
        <dbReference type="ChEBI" id="CHEBI:17615"/>
        <dbReference type="ChEBI" id="CHEBI:28868"/>
        <dbReference type="EC" id="3.1.1.26"/>
    </reaction>
    <physiologicalReaction direction="left-to-right" evidence="20">
        <dbReference type="Rhea" id="RHEA:13190"/>
    </physiologicalReaction>
</comment>
<feature type="active site" description="Charge relay system" evidence="38">
    <location>
        <position position="226"/>
    </location>
</feature>
<dbReference type="InterPro" id="IPR016272">
    <property type="entry name" value="Lipase_LIPH"/>
</dbReference>
<feature type="active site" description="Nucleophile" evidence="38">
    <location>
        <position position="202"/>
    </location>
</feature>
<evidence type="ECO:0000259" key="43">
    <source>
        <dbReference type="PROSITE" id="PS50095"/>
    </source>
</evidence>
<dbReference type="GO" id="GO:0009395">
    <property type="term" value="P:phospholipid catabolic process"/>
    <property type="evidence" value="ECO:0007669"/>
    <property type="project" value="TreeGrafter"/>
</dbReference>
<comment type="catalytic activity">
    <reaction evidence="24">
        <text>1-(9Z-octadecenoyl)-glycerol + H2O = glycerol + (9Z)-octadecenoate + H(+)</text>
        <dbReference type="Rhea" id="RHEA:38487"/>
        <dbReference type="ChEBI" id="CHEBI:15377"/>
        <dbReference type="ChEBI" id="CHEBI:15378"/>
        <dbReference type="ChEBI" id="CHEBI:17754"/>
        <dbReference type="ChEBI" id="CHEBI:30823"/>
        <dbReference type="ChEBI" id="CHEBI:75342"/>
    </reaction>
    <physiologicalReaction direction="left-to-right" evidence="24">
        <dbReference type="Rhea" id="RHEA:38488"/>
    </physiologicalReaction>
</comment>
<evidence type="ECO:0000256" key="39">
    <source>
        <dbReference type="PIRSR" id="PIRSR000865-2"/>
    </source>
</evidence>
<evidence type="ECO:0000256" key="12">
    <source>
        <dbReference type="ARBA" id="ARBA00023136"/>
    </source>
</evidence>
<evidence type="ECO:0000256" key="20">
    <source>
        <dbReference type="ARBA" id="ARBA00036503"/>
    </source>
</evidence>
<comment type="catalytic activity">
    <reaction evidence="26">
        <text>di-(9Z)-octadecenoylglycerol + H2O = (9Z-octadecenoyl)-glycerol + (9Z)-octadecenoate + H(+)</text>
        <dbReference type="Rhea" id="RHEA:47868"/>
        <dbReference type="ChEBI" id="CHEBI:15377"/>
        <dbReference type="ChEBI" id="CHEBI:15378"/>
        <dbReference type="ChEBI" id="CHEBI:30823"/>
        <dbReference type="ChEBI" id="CHEBI:75937"/>
        <dbReference type="ChEBI" id="CHEBI:75945"/>
    </reaction>
    <physiologicalReaction direction="left-to-right" evidence="26">
        <dbReference type="Rhea" id="RHEA:47869"/>
    </physiologicalReaction>
</comment>
<evidence type="ECO:0000256" key="22">
    <source>
        <dbReference type="ARBA" id="ARBA00047270"/>
    </source>
</evidence>
<dbReference type="CDD" id="cd00707">
    <property type="entry name" value="Pancreat_lipase_like"/>
    <property type="match status" value="1"/>
</dbReference>
<dbReference type="EC" id="3.1.1.3" evidence="42"/>
<dbReference type="PANTHER" id="PTHR11610">
    <property type="entry name" value="LIPASE"/>
    <property type="match status" value="1"/>
</dbReference>
<evidence type="ECO:0000256" key="4">
    <source>
        <dbReference type="ARBA" id="ARBA00005189"/>
    </source>
</evidence>
<dbReference type="Gene3D" id="2.60.60.20">
    <property type="entry name" value="PLAT/LH2 domain"/>
    <property type="match status" value="1"/>
</dbReference>
<evidence type="ECO:0000256" key="19">
    <source>
        <dbReference type="ARBA" id="ARBA00024321"/>
    </source>
</evidence>
<evidence type="ECO:0000256" key="24">
    <source>
        <dbReference type="ARBA" id="ARBA00047438"/>
    </source>
</evidence>
<keyword evidence="12" id="KW-0472">Membrane</keyword>
<comment type="catalytic activity">
    <reaction evidence="21">
        <text>1-beta-D-galactosyl-2,3-didodecanoyl-sn-glycerol + H2O = 1-beta-D-galactosyl-dodecanoyl-sn-glycerol + dodecanoate + H(+)</text>
        <dbReference type="Rhea" id="RHEA:48536"/>
        <dbReference type="ChEBI" id="CHEBI:15377"/>
        <dbReference type="ChEBI" id="CHEBI:15378"/>
        <dbReference type="ChEBI" id="CHEBI:18262"/>
        <dbReference type="ChEBI" id="CHEBI:90342"/>
        <dbReference type="ChEBI" id="CHEBI:90514"/>
    </reaction>
    <physiologicalReaction direction="left-to-right" evidence="21">
        <dbReference type="Rhea" id="RHEA:48537"/>
    </physiologicalReaction>
</comment>
<comment type="pathway">
    <text evidence="18">Glycolipid metabolism.</text>
</comment>
<feature type="binding site" evidence="39">
    <location>
        <position position="242"/>
    </location>
    <ligand>
        <name>Ca(2+)</name>
        <dbReference type="ChEBI" id="CHEBI:29108"/>
    </ligand>
</feature>
<dbReference type="InterPro" id="IPR033906">
    <property type="entry name" value="Lipase_N"/>
</dbReference>
<dbReference type="GO" id="GO:0042589">
    <property type="term" value="C:zymogen granule membrane"/>
    <property type="evidence" value="ECO:0007669"/>
    <property type="project" value="UniProtKB-SubCell"/>
</dbReference>
<dbReference type="InterPro" id="IPR000734">
    <property type="entry name" value="TAG_lipase"/>
</dbReference>
<organism evidence="44 45">
    <name type="scientific">Myodes glareolus</name>
    <name type="common">Bank vole</name>
    <name type="synonym">Clethrionomys glareolus</name>
    <dbReference type="NCBI Taxonomy" id="447135"/>
    <lineage>
        <taxon>Eukaryota</taxon>
        <taxon>Metazoa</taxon>
        <taxon>Chordata</taxon>
        <taxon>Craniata</taxon>
        <taxon>Vertebrata</taxon>
        <taxon>Euteleostomi</taxon>
        <taxon>Mammalia</taxon>
        <taxon>Eutheria</taxon>
        <taxon>Euarchontoglires</taxon>
        <taxon>Glires</taxon>
        <taxon>Rodentia</taxon>
        <taxon>Myomorpha</taxon>
        <taxon>Muroidea</taxon>
        <taxon>Cricetidae</taxon>
        <taxon>Arvicolinae</taxon>
        <taxon>Myodes</taxon>
    </lineage>
</organism>
<keyword evidence="8" id="KW-0378">Hydrolase</keyword>
<evidence type="ECO:0000313" key="45">
    <source>
        <dbReference type="Proteomes" id="UP001488838"/>
    </source>
</evidence>
<evidence type="ECO:0000256" key="18">
    <source>
        <dbReference type="ARBA" id="ARBA00023590"/>
    </source>
</evidence>
<evidence type="ECO:0000256" key="35">
    <source>
        <dbReference type="ARBA" id="ARBA00049290"/>
    </source>
</evidence>
<comment type="catalytic activity">
    <reaction evidence="37">
        <text>1,2-didodecanoyl-3-beta-D-galactosyl-sn-glycerol + H2O = dodecanoyl-3-beta-D-galactosyl-sn-glycerol + dodecanoate + H(+)</text>
        <dbReference type="Rhea" id="RHEA:48540"/>
        <dbReference type="ChEBI" id="CHEBI:15377"/>
        <dbReference type="ChEBI" id="CHEBI:15378"/>
        <dbReference type="ChEBI" id="CHEBI:18262"/>
        <dbReference type="ChEBI" id="CHEBI:90340"/>
        <dbReference type="ChEBI" id="CHEBI:90515"/>
    </reaction>
    <physiologicalReaction direction="left-to-right" evidence="37">
        <dbReference type="Rhea" id="RHEA:48541"/>
    </physiologicalReaction>
</comment>
<evidence type="ECO:0000256" key="16">
    <source>
        <dbReference type="ARBA" id="ARBA00023329"/>
    </source>
</evidence>
<comment type="similarity">
    <text evidence="5 41">Belongs to the AB hydrolase superfamily. Lipase family.</text>
</comment>
<evidence type="ECO:0000256" key="38">
    <source>
        <dbReference type="PIRSR" id="PIRSR000865-1"/>
    </source>
</evidence>
<dbReference type="InterPro" id="IPR036392">
    <property type="entry name" value="PLAT/LH2_dom_sf"/>
</dbReference>
<evidence type="ECO:0000256" key="8">
    <source>
        <dbReference type="ARBA" id="ARBA00022801"/>
    </source>
</evidence>
<keyword evidence="42" id="KW-0732">Signal</keyword>
<evidence type="ECO:0000256" key="11">
    <source>
        <dbReference type="ARBA" id="ARBA00023098"/>
    </source>
</evidence>
<comment type="catalytic activity">
    <reaction evidence="31">
        <text>1,2,3-tri-(9Z-octadecenoyl)-glycerol + H2O = di-(9Z)-octadecenoylglycerol + (9Z)-octadecenoate + H(+)</text>
        <dbReference type="Rhea" id="RHEA:38575"/>
        <dbReference type="ChEBI" id="CHEBI:15377"/>
        <dbReference type="ChEBI" id="CHEBI:15378"/>
        <dbReference type="ChEBI" id="CHEBI:30823"/>
        <dbReference type="ChEBI" id="CHEBI:53753"/>
        <dbReference type="ChEBI" id="CHEBI:75945"/>
    </reaction>
    <physiologicalReaction direction="left-to-right" evidence="31">
        <dbReference type="Rhea" id="RHEA:38576"/>
    </physiologicalReaction>
</comment>
<comment type="pathway">
    <text evidence="3">Glycerolipid metabolism; triacylglycerol degradation.</text>
</comment>
<evidence type="ECO:0000256" key="31">
    <source>
        <dbReference type="ARBA" id="ARBA00048386"/>
    </source>
</evidence>
<comment type="catalytic activity">
    <reaction evidence="32">
        <text>long chain 1,2-diacyl-3-O-beta-D-galactosyl-sn-glycerol + H2O = long chain acyl-3-O-beta-D-galactosyl-sn-glycerol + a fatty acid + H(+)</text>
        <dbReference type="Rhea" id="RHEA:48700"/>
        <dbReference type="ChEBI" id="CHEBI:15377"/>
        <dbReference type="ChEBI" id="CHEBI:15378"/>
        <dbReference type="ChEBI" id="CHEBI:28868"/>
        <dbReference type="ChEBI" id="CHEBI:90477"/>
        <dbReference type="ChEBI" id="CHEBI:90770"/>
    </reaction>
    <physiologicalReaction direction="left-to-right" evidence="32">
        <dbReference type="Rhea" id="RHEA:48701"/>
    </physiologicalReaction>
</comment>
<comment type="catalytic activity">
    <reaction evidence="23">
        <text>1,2-didodecanoyl-3-O-[alpha-D-galactosyl-(1-&gt;6)-beta-D-galactosyl]-sn-glycerol + H2O = dodecanoyl-3-O-[alpha-D-galactosyl-(1-&gt;6)-beta-D-galactosyl]-sn-glycerol + dodecanoate + H(+)</text>
        <dbReference type="Rhea" id="RHEA:48516"/>
        <dbReference type="ChEBI" id="CHEBI:15377"/>
        <dbReference type="ChEBI" id="CHEBI:15378"/>
        <dbReference type="ChEBI" id="CHEBI:18262"/>
        <dbReference type="ChEBI" id="CHEBI:90337"/>
        <dbReference type="ChEBI" id="CHEBI:90359"/>
    </reaction>
    <physiologicalReaction direction="left-to-right" evidence="23">
        <dbReference type="Rhea" id="RHEA:48517"/>
    </physiologicalReaction>
</comment>
<proteinExistence type="inferred from homology"/>
<comment type="catalytic activity">
    <reaction evidence="29">
        <text>1,2-dioctanoyl-3-O-beta-D-galactosyl-sn-glycerol + H2O = octanoyl-3-(beta-D-galactosyl)-sn-glycerol + octanoate + H(+)</text>
        <dbReference type="Rhea" id="RHEA:48696"/>
        <dbReference type="ChEBI" id="CHEBI:15377"/>
        <dbReference type="ChEBI" id="CHEBI:15378"/>
        <dbReference type="ChEBI" id="CHEBI:25646"/>
        <dbReference type="ChEBI" id="CHEBI:90453"/>
        <dbReference type="ChEBI" id="CHEBI:90769"/>
    </reaction>
    <physiologicalReaction direction="left-to-right" evidence="29">
        <dbReference type="Rhea" id="RHEA:48697"/>
    </physiologicalReaction>
</comment>
<evidence type="ECO:0000256" key="13">
    <source>
        <dbReference type="ARBA" id="ARBA00023157"/>
    </source>
</evidence>
<dbReference type="PANTHER" id="PTHR11610:SF165">
    <property type="entry name" value="PANCREATIC LIPASE-RELATED PROTEIN 2"/>
    <property type="match status" value="1"/>
</dbReference>
<dbReference type="Pfam" id="PF01477">
    <property type="entry name" value="PLAT"/>
    <property type="match status" value="1"/>
</dbReference>
<evidence type="ECO:0000256" key="27">
    <source>
        <dbReference type="ARBA" id="ARBA00047744"/>
    </source>
</evidence>
<dbReference type="GO" id="GO:0047714">
    <property type="term" value="F:galactolipase activity"/>
    <property type="evidence" value="ECO:0007669"/>
    <property type="project" value="UniProtKB-EC"/>
</dbReference>
<comment type="catalytic activity">
    <reaction evidence="22">
        <text>(9Z-octadecenoyl)-glycerol + H2O = glycerol + (9Z)-octadecenoate + H(+)</text>
        <dbReference type="Rhea" id="RHEA:39955"/>
        <dbReference type="ChEBI" id="CHEBI:15377"/>
        <dbReference type="ChEBI" id="CHEBI:15378"/>
        <dbReference type="ChEBI" id="CHEBI:17754"/>
        <dbReference type="ChEBI" id="CHEBI:30823"/>
        <dbReference type="ChEBI" id="CHEBI:75937"/>
    </reaction>
    <physiologicalReaction direction="left-to-right" evidence="22">
        <dbReference type="Rhea" id="RHEA:39956"/>
    </physiologicalReaction>
</comment>
<dbReference type="InterPro" id="IPR029058">
    <property type="entry name" value="AB_hydrolase_fold"/>
</dbReference>
<evidence type="ECO:0000256" key="29">
    <source>
        <dbReference type="ARBA" id="ARBA00048268"/>
    </source>
</evidence>
<evidence type="ECO:0000256" key="30">
    <source>
        <dbReference type="ARBA" id="ARBA00048377"/>
    </source>
</evidence>
<feature type="binding site" evidence="39">
    <location>
        <position position="245"/>
    </location>
    <ligand>
        <name>Ca(2+)</name>
        <dbReference type="ChEBI" id="CHEBI:29108"/>
    </ligand>
</feature>
<dbReference type="GO" id="GO:0004465">
    <property type="term" value="F:lipoprotein lipase activity"/>
    <property type="evidence" value="ECO:0007669"/>
    <property type="project" value="TreeGrafter"/>
</dbReference>
<keyword evidence="45" id="KW-1185">Reference proteome</keyword>
<evidence type="ECO:0000256" key="17">
    <source>
        <dbReference type="ARBA" id="ARBA00023369"/>
    </source>
</evidence>
<dbReference type="FunFam" id="2.60.60.20:FF:000003">
    <property type="entry name" value="Triacylglycerol lipase"/>
    <property type="match status" value="1"/>
</dbReference>
<evidence type="ECO:0000256" key="28">
    <source>
        <dbReference type="ARBA" id="ARBA00048139"/>
    </source>
</evidence>
<evidence type="ECO:0000256" key="37">
    <source>
        <dbReference type="ARBA" id="ARBA00049420"/>
    </source>
</evidence>
<name>A0AAW0IC03_MYOGA</name>
<evidence type="ECO:0000256" key="15">
    <source>
        <dbReference type="ARBA" id="ARBA00023273"/>
    </source>
</evidence>
<comment type="subcellular location">
    <subcellularLocation>
        <location evidence="1">Cell projection</location>
        <location evidence="1">Neuron projection</location>
    </subcellularLocation>
    <subcellularLocation>
        <location evidence="2 42">Secreted</location>
    </subcellularLocation>
    <subcellularLocation>
        <location evidence="19">Zymogen granule membrane</location>
        <topology evidence="19">Peripheral membrane protein</topology>
    </subcellularLocation>
</comment>
<evidence type="ECO:0000256" key="42">
    <source>
        <dbReference type="RuleBase" id="RU362046"/>
    </source>
</evidence>
<evidence type="ECO:0000256" key="6">
    <source>
        <dbReference type="ARBA" id="ARBA00022525"/>
    </source>
</evidence>
<keyword evidence="15" id="KW-0966">Cell projection</keyword>
<comment type="catalytic activity">
    <reaction evidence="27">
        <text>1,2,3-tripropanoylglycerol + H2O = dipropanoylglycerol + propanoate + H(+)</text>
        <dbReference type="Rhea" id="RHEA:48024"/>
        <dbReference type="ChEBI" id="CHEBI:15377"/>
        <dbReference type="ChEBI" id="CHEBI:15378"/>
        <dbReference type="ChEBI" id="CHEBI:17272"/>
        <dbReference type="ChEBI" id="CHEBI:88153"/>
        <dbReference type="ChEBI" id="CHEBI:88155"/>
    </reaction>
    <physiologicalReaction direction="left-to-right" evidence="27">
        <dbReference type="Rhea" id="RHEA:48025"/>
    </physiologicalReaction>
</comment>
<keyword evidence="6 42" id="KW-0964">Secreted</keyword>
<keyword evidence="7 39" id="KW-0479">Metal-binding</keyword>
<comment type="catalytic activity">
    <reaction evidence="36">
        <text>long chain 1,2-diacyl-3-O-[alpha-D-galactosyl-(1-&gt;6)-beta-D-galactosyl]-sn-glycerol + H2O = long chain acyl-3-O-[alpha-D-galactosyl-(1-&gt;6)-beta-D-galactosyl]-sn-glycerol + a fatty acid + H(+)</text>
        <dbReference type="Rhea" id="RHEA:48708"/>
        <dbReference type="ChEBI" id="CHEBI:15377"/>
        <dbReference type="ChEBI" id="CHEBI:15378"/>
        <dbReference type="ChEBI" id="CHEBI:28868"/>
        <dbReference type="ChEBI" id="CHEBI:90463"/>
        <dbReference type="ChEBI" id="CHEBI:90774"/>
    </reaction>
    <physiologicalReaction direction="left-to-right" evidence="36">
        <dbReference type="Rhea" id="RHEA:48709"/>
    </physiologicalReaction>
</comment>
<dbReference type="SMART" id="SM00308">
    <property type="entry name" value="LH2"/>
    <property type="match status" value="1"/>
</dbReference>
<comment type="catalytic activity">
    <reaction evidence="17">
        <text>a triacylglycerol + H2O = a diacylglycerol + a fatty acid + H(+)</text>
        <dbReference type="Rhea" id="RHEA:12044"/>
        <dbReference type="ChEBI" id="CHEBI:15377"/>
        <dbReference type="ChEBI" id="CHEBI:15378"/>
        <dbReference type="ChEBI" id="CHEBI:17855"/>
        <dbReference type="ChEBI" id="CHEBI:18035"/>
        <dbReference type="ChEBI" id="CHEBI:28868"/>
        <dbReference type="EC" id="3.1.1.3"/>
    </reaction>
    <physiologicalReaction direction="left-to-right" evidence="17">
        <dbReference type="Rhea" id="RHEA:12045"/>
    </physiologicalReaction>
</comment>
<feature type="signal peptide" evidence="42">
    <location>
        <begin position="1"/>
        <end position="24"/>
    </location>
</feature>
<comment type="catalytic activity">
    <reaction evidence="30">
        <text>1,2,3-tributanoylglycerol + H2O = dibutanoylglycerol + butanoate + H(+)</text>
        <dbReference type="Rhea" id="RHEA:40475"/>
        <dbReference type="ChEBI" id="CHEBI:15377"/>
        <dbReference type="ChEBI" id="CHEBI:15378"/>
        <dbReference type="ChEBI" id="CHEBI:17968"/>
        <dbReference type="ChEBI" id="CHEBI:35020"/>
        <dbReference type="ChEBI" id="CHEBI:76478"/>
    </reaction>
    <physiologicalReaction direction="left-to-right" evidence="30">
        <dbReference type="Rhea" id="RHEA:40476"/>
    </physiologicalReaction>
</comment>
<gene>
    <name evidence="44" type="ORF">U0070_023201</name>
</gene>
<dbReference type="GO" id="GO:0046872">
    <property type="term" value="F:metal ion binding"/>
    <property type="evidence" value="ECO:0007669"/>
    <property type="project" value="UniProtKB-KW"/>
</dbReference>
<evidence type="ECO:0000256" key="7">
    <source>
        <dbReference type="ARBA" id="ARBA00022723"/>
    </source>
</evidence>
<evidence type="ECO:0000256" key="10">
    <source>
        <dbReference type="ARBA" id="ARBA00022963"/>
    </source>
</evidence>
<dbReference type="Proteomes" id="UP001488838">
    <property type="component" value="Unassembled WGS sequence"/>
</dbReference>
<comment type="catalytic activity">
    <reaction evidence="28">
        <text>a 1,2-diacyl-3-O-[alpha-D-galactosyl-(1-&gt;6)-beta-D-galactosyl]-sn-glycerol + H2O = acyl-3-O-[alpha-D-galactosyl-(1-&gt;6)-beta-D-galactosyl]-sn-glycerol + a fatty acid + H(+)</text>
        <dbReference type="Rhea" id="RHEA:48372"/>
        <dbReference type="ChEBI" id="CHEBI:15377"/>
        <dbReference type="ChEBI" id="CHEBI:15378"/>
        <dbReference type="ChEBI" id="CHEBI:28396"/>
        <dbReference type="ChEBI" id="CHEBI:28868"/>
        <dbReference type="ChEBI" id="CHEBI:90310"/>
    </reaction>
    <physiologicalReaction direction="left-to-right" evidence="28">
        <dbReference type="Rhea" id="RHEA:48373"/>
    </physiologicalReaction>
</comment>